<dbReference type="Proteomes" id="UP000294772">
    <property type="component" value="Unassembled WGS sequence"/>
</dbReference>
<dbReference type="AlphaFoldDB" id="A0A2S5T4B4"/>
<protein>
    <submittedName>
        <fullName evidence="5">TetR family transcriptional regulator</fullName>
    </submittedName>
</protein>
<feature type="domain" description="HTH tetR-type" evidence="4">
    <location>
        <begin position="42"/>
        <end position="101"/>
    </location>
</feature>
<evidence type="ECO:0000259" key="4">
    <source>
        <dbReference type="PROSITE" id="PS50977"/>
    </source>
</evidence>
<sequence>MLWLIDPLVNRVPILKNPEPSKPGRRKAEAAPAPARRRLSVSERERQIVDGAIQFFAENGLGGQLRDLAKSIGVTHALLYHYFPTKQALIDRVYVEVFEGRWRDSWEQVLDDPRMDIEDKLTAFYTDYVNNGLSREFVRILMFSGLMDHTITDRFFAMLRDRLFPRLIRETRRFRGSTSRARPSERELELLMGLHGGMYYIAIRRWIYGQDVHSEAMHETCDEALVRDRVRSYLTSSRELFADERPARAPRTATGSSSRKRTKA</sequence>
<evidence type="ECO:0000313" key="6">
    <source>
        <dbReference type="EMBL" id="TCP06722.1"/>
    </source>
</evidence>
<keyword evidence="7" id="KW-1185">Reference proteome</keyword>
<dbReference type="PANTHER" id="PTHR30055">
    <property type="entry name" value="HTH-TYPE TRANSCRIPTIONAL REGULATOR RUTR"/>
    <property type="match status" value="1"/>
</dbReference>
<dbReference type="Gene3D" id="1.10.357.10">
    <property type="entry name" value="Tetracycline Repressor, domain 2"/>
    <property type="match status" value="1"/>
</dbReference>
<dbReference type="OrthoDB" id="9816320at2"/>
<dbReference type="InterPro" id="IPR009057">
    <property type="entry name" value="Homeodomain-like_sf"/>
</dbReference>
<dbReference type="EMBL" id="PSNY01000009">
    <property type="protein sequence ID" value="PPE69830.1"/>
    <property type="molecule type" value="Genomic_DNA"/>
</dbReference>
<name>A0A2S5T4B4_9BURK</name>
<evidence type="ECO:0000256" key="1">
    <source>
        <dbReference type="ARBA" id="ARBA00023125"/>
    </source>
</evidence>
<dbReference type="SUPFAM" id="SSF46689">
    <property type="entry name" value="Homeodomain-like"/>
    <property type="match status" value="1"/>
</dbReference>
<evidence type="ECO:0000313" key="5">
    <source>
        <dbReference type="EMBL" id="PPE69830.1"/>
    </source>
</evidence>
<dbReference type="PROSITE" id="PS50977">
    <property type="entry name" value="HTH_TETR_2"/>
    <property type="match status" value="1"/>
</dbReference>
<feature type="DNA-binding region" description="H-T-H motif" evidence="2">
    <location>
        <begin position="64"/>
        <end position="83"/>
    </location>
</feature>
<gene>
    <name evidence="5" type="ORF">C1702_10140</name>
    <name evidence="6" type="ORF">EV676_106206</name>
</gene>
<evidence type="ECO:0000256" key="3">
    <source>
        <dbReference type="SAM" id="MobiDB-lite"/>
    </source>
</evidence>
<dbReference type="InterPro" id="IPR050109">
    <property type="entry name" value="HTH-type_TetR-like_transc_reg"/>
</dbReference>
<evidence type="ECO:0000313" key="7">
    <source>
        <dbReference type="Proteomes" id="UP000239406"/>
    </source>
</evidence>
<reference evidence="5 7" key="1">
    <citation type="submission" date="2018-02" db="EMBL/GenBank/DDBJ databases">
        <title>Reclassifiation of [Polyangium] brachysporum DSM 7029 as Guopingzhaonella breviflexa gen. nov., sp. nov., a member of the family Comamonadaceae.</title>
        <authorList>
            <person name="Tang B."/>
        </authorList>
    </citation>
    <scope>NUCLEOTIDE SEQUENCE [LARGE SCALE GENOMIC DNA]</scope>
    <source>
        <strain evidence="5 7">DSM 15344</strain>
    </source>
</reference>
<dbReference type="GO" id="GO:0003700">
    <property type="term" value="F:DNA-binding transcription factor activity"/>
    <property type="evidence" value="ECO:0007669"/>
    <property type="project" value="TreeGrafter"/>
</dbReference>
<keyword evidence="1 2" id="KW-0238">DNA-binding</keyword>
<feature type="region of interest" description="Disordered" evidence="3">
    <location>
        <begin position="241"/>
        <end position="264"/>
    </location>
</feature>
<organism evidence="5 7">
    <name type="scientific">Caldimonas thermodepolymerans</name>
    <dbReference type="NCBI Taxonomy" id="215580"/>
    <lineage>
        <taxon>Bacteria</taxon>
        <taxon>Pseudomonadati</taxon>
        <taxon>Pseudomonadota</taxon>
        <taxon>Betaproteobacteria</taxon>
        <taxon>Burkholderiales</taxon>
        <taxon>Sphaerotilaceae</taxon>
        <taxon>Caldimonas</taxon>
    </lineage>
</organism>
<reference evidence="6 8" key="2">
    <citation type="submission" date="2019-03" db="EMBL/GenBank/DDBJ databases">
        <title>Genomic Encyclopedia of Type Strains, Phase IV (KMG-IV): sequencing the most valuable type-strain genomes for metagenomic binning, comparative biology and taxonomic classification.</title>
        <authorList>
            <person name="Goeker M."/>
        </authorList>
    </citation>
    <scope>NUCLEOTIDE SEQUENCE [LARGE SCALE GENOMIC DNA]</scope>
    <source>
        <strain evidence="6 8">DSM 15264</strain>
    </source>
</reference>
<proteinExistence type="predicted"/>
<dbReference type="Proteomes" id="UP000239406">
    <property type="component" value="Unassembled WGS sequence"/>
</dbReference>
<dbReference type="Pfam" id="PF00440">
    <property type="entry name" value="TetR_N"/>
    <property type="match status" value="1"/>
</dbReference>
<dbReference type="PRINTS" id="PR00455">
    <property type="entry name" value="HTHTETR"/>
</dbReference>
<dbReference type="EMBL" id="SLXF01000006">
    <property type="protein sequence ID" value="TCP06722.1"/>
    <property type="molecule type" value="Genomic_DNA"/>
</dbReference>
<dbReference type="InterPro" id="IPR001647">
    <property type="entry name" value="HTH_TetR"/>
</dbReference>
<feature type="region of interest" description="Disordered" evidence="3">
    <location>
        <begin position="16"/>
        <end position="39"/>
    </location>
</feature>
<evidence type="ECO:0000256" key="2">
    <source>
        <dbReference type="PROSITE-ProRule" id="PRU00335"/>
    </source>
</evidence>
<accession>A0A2S5T4B4</accession>
<comment type="caution">
    <text evidence="5">The sequence shown here is derived from an EMBL/GenBank/DDBJ whole genome shotgun (WGS) entry which is preliminary data.</text>
</comment>
<evidence type="ECO:0000313" key="8">
    <source>
        <dbReference type="Proteomes" id="UP000294772"/>
    </source>
</evidence>
<dbReference type="GO" id="GO:0000976">
    <property type="term" value="F:transcription cis-regulatory region binding"/>
    <property type="evidence" value="ECO:0007669"/>
    <property type="project" value="TreeGrafter"/>
</dbReference>
<dbReference type="PANTHER" id="PTHR30055:SF181">
    <property type="entry name" value="BLR6905 PROTEIN"/>
    <property type="match status" value="1"/>
</dbReference>